<proteinExistence type="predicted"/>
<accession>C1CWD7</accession>
<dbReference type="PaxDb" id="546414-Deide_15410"/>
<dbReference type="STRING" id="546414.Deide_15410"/>
<name>C1CWD7_DEIDV</name>
<gene>
    <name evidence="1" type="ordered locus">Deide_15410</name>
</gene>
<dbReference type="AlphaFoldDB" id="C1CWD7"/>
<protein>
    <submittedName>
        <fullName evidence="1">Uncharacterized protein</fullName>
    </submittedName>
</protein>
<dbReference type="Proteomes" id="UP000002208">
    <property type="component" value="Chromosome"/>
</dbReference>
<evidence type="ECO:0000313" key="1">
    <source>
        <dbReference type="EMBL" id="ACO46504.1"/>
    </source>
</evidence>
<dbReference type="HOGENOM" id="CLU_173133_0_0_0"/>
<dbReference type="KEGG" id="ddr:Deide_15410"/>
<dbReference type="OrthoDB" id="74233at2"/>
<keyword evidence="2" id="KW-1185">Reference proteome</keyword>
<reference evidence="1 2" key="1">
    <citation type="journal article" date="2009" name="PLoS Genet.">
        <title>Alliance of proteomics and genomics to unravel the specificities of Sahara bacterium Deinococcus deserti.</title>
        <authorList>
            <person name="de Groot A."/>
            <person name="Dulermo R."/>
            <person name="Ortet P."/>
            <person name="Blanchard L."/>
            <person name="Guerin P."/>
            <person name="Fernandez B."/>
            <person name="Vacherie B."/>
            <person name="Dossat C."/>
            <person name="Jolivet E."/>
            <person name="Siguier P."/>
            <person name="Chandler M."/>
            <person name="Barakat M."/>
            <person name="Dedieu A."/>
            <person name="Barbe V."/>
            <person name="Heulin T."/>
            <person name="Sommer S."/>
            <person name="Achouak W."/>
            <person name="Armengaud J."/>
        </authorList>
    </citation>
    <scope>NUCLEOTIDE SEQUENCE [LARGE SCALE GENOMIC DNA]</scope>
    <source>
        <strain evidence="2">DSM 17065 / CIP 109153 / LMG 22923 / VCD115</strain>
    </source>
</reference>
<organism evidence="1 2">
    <name type="scientific">Deinococcus deserti (strain DSM 17065 / CIP 109153 / LMG 22923 / VCD115)</name>
    <dbReference type="NCBI Taxonomy" id="546414"/>
    <lineage>
        <taxon>Bacteria</taxon>
        <taxon>Thermotogati</taxon>
        <taxon>Deinococcota</taxon>
        <taxon>Deinococci</taxon>
        <taxon>Deinococcales</taxon>
        <taxon>Deinococcaceae</taxon>
        <taxon>Deinococcus</taxon>
    </lineage>
</organism>
<dbReference type="EMBL" id="CP001114">
    <property type="protein sequence ID" value="ACO46504.1"/>
    <property type="molecule type" value="Genomic_DNA"/>
</dbReference>
<evidence type="ECO:0000313" key="2">
    <source>
        <dbReference type="Proteomes" id="UP000002208"/>
    </source>
</evidence>
<sequence length="110" mass="11944">MVIRPEVERYLRGVTRLLPPRVARQVRAELLGHLHQAMLDARLQGRSEAEAWAQALKEAGPVWPAAWRLVQVHTLGRALRVGLIGLALGGAAYAVQSSTAPAPVTQEAQP</sequence>